<organism evidence="1 2">
    <name type="scientific">Cylicostephanus goldi</name>
    <name type="common">Nematode worm</name>
    <dbReference type="NCBI Taxonomy" id="71465"/>
    <lineage>
        <taxon>Eukaryota</taxon>
        <taxon>Metazoa</taxon>
        <taxon>Ecdysozoa</taxon>
        <taxon>Nematoda</taxon>
        <taxon>Chromadorea</taxon>
        <taxon>Rhabditida</taxon>
        <taxon>Rhabditina</taxon>
        <taxon>Rhabditomorpha</taxon>
        <taxon>Strongyloidea</taxon>
        <taxon>Strongylidae</taxon>
        <taxon>Cylicostephanus</taxon>
    </lineage>
</organism>
<dbReference type="OrthoDB" id="5872984at2759"/>
<dbReference type="Proteomes" id="UP000271889">
    <property type="component" value="Unassembled WGS sequence"/>
</dbReference>
<accession>A0A3P7NLV8</accession>
<keyword evidence="2" id="KW-1185">Reference proteome</keyword>
<name>A0A3P7NLV8_CYLGO</name>
<sequence length="121" mass="13482">MYITTGTTSTLTIRLDTQLTLWAYGHTNYPKDVLSILNNTAKNQAEFDGLLDKMDYASIAEHISTERAIEIINEMVELQLNCLVFFTAQEVTDLLPKIDPINKAIETIVAVGLSGMFTLNV</sequence>
<gene>
    <name evidence="1" type="ORF">CGOC_LOCUS11953</name>
</gene>
<dbReference type="AlphaFoldDB" id="A0A3P7NLV8"/>
<evidence type="ECO:0000313" key="2">
    <source>
        <dbReference type="Proteomes" id="UP000271889"/>
    </source>
</evidence>
<dbReference type="EMBL" id="UYRV01119731">
    <property type="protein sequence ID" value="VDN31881.1"/>
    <property type="molecule type" value="Genomic_DNA"/>
</dbReference>
<evidence type="ECO:0000313" key="1">
    <source>
        <dbReference type="EMBL" id="VDN31881.1"/>
    </source>
</evidence>
<proteinExistence type="predicted"/>
<protein>
    <submittedName>
        <fullName evidence="1">Uncharacterized protein</fullName>
    </submittedName>
</protein>
<reference evidence="1 2" key="1">
    <citation type="submission" date="2018-11" db="EMBL/GenBank/DDBJ databases">
        <authorList>
            <consortium name="Pathogen Informatics"/>
        </authorList>
    </citation>
    <scope>NUCLEOTIDE SEQUENCE [LARGE SCALE GENOMIC DNA]</scope>
</reference>